<evidence type="ECO:0000256" key="2">
    <source>
        <dbReference type="ARBA" id="ARBA00022840"/>
    </source>
</evidence>
<evidence type="ECO:0000259" key="7">
    <source>
        <dbReference type="PROSITE" id="PS50067"/>
    </source>
</evidence>
<proteinExistence type="inferred from homology"/>
<dbReference type="GO" id="GO:0003777">
    <property type="term" value="F:microtubule motor activity"/>
    <property type="evidence" value="ECO:0007669"/>
    <property type="project" value="InterPro"/>
</dbReference>
<dbReference type="InterPro" id="IPR027640">
    <property type="entry name" value="Kinesin-like_fam"/>
</dbReference>
<feature type="binding site" evidence="4">
    <location>
        <begin position="474"/>
        <end position="481"/>
    </location>
    <ligand>
        <name>ATP</name>
        <dbReference type="ChEBI" id="CHEBI:30616"/>
    </ligand>
</feature>
<dbReference type="PROSITE" id="PS50067">
    <property type="entry name" value="KINESIN_MOTOR_2"/>
    <property type="match status" value="1"/>
</dbReference>
<feature type="domain" description="Kinesin motor" evidence="7">
    <location>
        <begin position="393"/>
        <end position="713"/>
    </location>
</feature>
<organism evidence="8">
    <name type="scientific">Pyramimonas obovata</name>
    <dbReference type="NCBI Taxonomy" id="1411642"/>
    <lineage>
        <taxon>Eukaryota</taxon>
        <taxon>Viridiplantae</taxon>
        <taxon>Chlorophyta</taxon>
        <taxon>Pyramimonadophyceae</taxon>
        <taxon>Pyramimonadales</taxon>
        <taxon>Pyramimonadaceae</taxon>
        <taxon>Pyramimonas</taxon>
        <taxon>Pyramimonas incertae sedis</taxon>
    </lineage>
</organism>
<gene>
    <name evidence="8" type="ORF">POBO1169_LOCUS6077</name>
</gene>
<name>A0A7S0N872_9CHLO</name>
<dbReference type="GO" id="GO:0005874">
    <property type="term" value="C:microtubule"/>
    <property type="evidence" value="ECO:0007669"/>
    <property type="project" value="UniProtKB-KW"/>
</dbReference>
<dbReference type="PANTHER" id="PTHR47972">
    <property type="entry name" value="KINESIN-LIKE PROTEIN KLP-3"/>
    <property type="match status" value="1"/>
</dbReference>
<dbReference type="PRINTS" id="PR00380">
    <property type="entry name" value="KINESINHEAVY"/>
</dbReference>
<sequence length="742" mass="80094">MSYCMGALAASKPVCALQHDRLSLVGGRASKLKVLRIDSSRRSYLSGSRVLPRSRRNAPVRAADSSQLQLVFASDEDVEGAPQDPMQREIPPLQTASMPRPPPPRYDSYAPPPRPAPAVYGYPGLSTPSGYTVPTPRESLSTTSMGTRRVGAAYEAAARVEALIQRQRQRHASRVGGQTTTSTFSSAISSAASTLTSAPIPPPPPTETSPPEPRRKNLDAELERLQKVIAESKGDEALRATAEYLATEQIQQSADADARQQHLQMQLEEANFQLTQMLMDQRAWQQSYLVAEAEAAAAQRGQAAAAEAAKQMKVAKHLGTTATALREQQDAVRKEMFALKAALPGALEAMVGELTAAVESQSLGPLKEMTELYTSEVGLRKKLHNELVDLRGNIRVYCRVRPLLAAESSNPESSTRFPAGNERIAIRQGGREEKTYSYERVFQPAEDQVAVFSEIQPLITSVMDGYNVTIFAYGQTGSGKTHTMEGTTSNPGVNLRALSDLFSVATARADQYDTVIRASMLEIYNESIFDLLVPNPQNKGLEVKHASGEGVQVSGLSSREVLSSEDVLSLVSEATKHRSTFSTNMNEHSSRSHCMLSVQVTSANKVTEQVTRSKLHLVDLAGSERLSRSEAEGDRLKEAQAINKSLSALGDVIAALSQKKGHVPFRNSKLTQVLQDSMEGTAKVAMFVNVSPTQESAGESVCSLNFASRVRGVELGPAGSANKTPAKGAPNSAAKRPQSARP</sequence>
<evidence type="ECO:0000313" key="8">
    <source>
        <dbReference type="EMBL" id="CAD8659839.1"/>
    </source>
</evidence>
<feature type="compositionally biased region" description="Low complexity" evidence="6">
    <location>
        <begin position="179"/>
        <end position="198"/>
    </location>
</feature>
<evidence type="ECO:0000256" key="1">
    <source>
        <dbReference type="ARBA" id="ARBA00022741"/>
    </source>
</evidence>
<dbReference type="GO" id="GO:0005524">
    <property type="term" value="F:ATP binding"/>
    <property type="evidence" value="ECO:0007669"/>
    <property type="project" value="UniProtKB-UniRule"/>
</dbReference>
<evidence type="ECO:0000256" key="5">
    <source>
        <dbReference type="RuleBase" id="RU000394"/>
    </source>
</evidence>
<dbReference type="InterPro" id="IPR036961">
    <property type="entry name" value="Kinesin_motor_dom_sf"/>
</dbReference>
<dbReference type="InterPro" id="IPR019821">
    <property type="entry name" value="Kinesin_motor_CS"/>
</dbReference>
<comment type="similarity">
    <text evidence="4 5">Belongs to the TRAFAC class myosin-kinesin ATPase superfamily. Kinesin family.</text>
</comment>
<dbReference type="PANTHER" id="PTHR47972:SF28">
    <property type="entry name" value="KINESIN-LIKE PROTEIN KLP-3"/>
    <property type="match status" value="1"/>
</dbReference>
<keyword evidence="1 4" id="KW-0547">Nucleotide-binding</keyword>
<dbReference type="InterPro" id="IPR027417">
    <property type="entry name" value="P-loop_NTPase"/>
</dbReference>
<dbReference type="GO" id="GO:0008017">
    <property type="term" value="F:microtubule binding"/>
    <property type="evidence" value="ECO:0007669"/>
    <property type="project" value="InterPro"/>
</dbReference>
<dbReference type="SUPFAM" id="SSF52540">
    <property type="entry name" value="P-loop containing nucleoside triphosphate hydrolases"/>
    <property type="match status" value="1"/>
</dbReference>
<dbReference type="EMBL" id="HBFA01011673">
    <property type="protein sequence ID" value="CAD8659839.1"/>
    <property type="molecule type" value="Transcribed_RNA"/>
</dbReference>
<evidence type="ECO:0000256" key="4">
    <source>
        <dbReference type="PROSITE-ProRule" id="PRU00283"/>
    </source>
</evidence>
<feature type="region of interest" description="Disordered" evidence="6">
    <location>
        <begin position="76"/>
        <end position="110"/>
    </location>
</feature>
<keyword evidence="5" id="KW-0493">Microtubule</keyword>
<feature type="compositionally biased region" description="Pro residues" evidence="6">
    <location>
        <begin position="199"/>
        <end position="211"/>
    </location>
</feature>
<feature type="region of interest" description="Disordered" evidence="6">
    <location>
        <begin position="715"/>
        <end position="742"/>
    </location>
</feature>
<evidence type="ECO:0000256" key="6">
    <source>
        <dbReference type="SAM" id="MobiDB-lite"/>
    </source>
</evidence>
<dbReference type="GO" id="GO:0007018">
    <property type="term" value="P:microtubule-based movement"/>
    <property type="evidence" value="ECO:0007669"/>
    <property type="project" value="InterPro"/>
</dbReference>
<dbReference type="Gene3D" id="3.40.850.10">
    <property type="entry name" value="Kinesin motor domain"/>
    <property type="match status" value="1"/>
</dbReference>
<evidence type="ECO:0000256" key="3">
    <source>
        <dbReference type="ARBA" id="ARBA00023175"/>
    </source>
</evidence>
<feature type="compositionally biased region" description="Pro residues" evidence="6">
    <location>
        <begin position="99"/>
        <end position="110"/>
    </location>
</feature>
<keyword evidence="3 4" id="KW-0505">Motor protein</keyword>
<dbReference type="Pfam" id="PF00225">
    <property type="entry name" value="Kinesin"/>
    <property type="match status" value="1"/>
</dbReference>
<accession>A0A7S0N872</accession>
<protein>
    <recommendedName>
        <fullName evidence="5">Kinesin-like protein</fullName>
    </recommendedName>
</protein>
<dbReference type="InterPro" id="IPR001752">
    <property type="entry name" value="Kinesin_motor_dom"/>
</dbReference>
<dbReference type="PROSITE" id="PS00411">
    <property type="entry name" value="KINESIN_MOTOR_1"/>
    <property type="match status" value="1"/>
</dbReference>
<dbReference type="AlphaFoldDB" id="A0A7S0N872"/>
<reference evidence="8" key="1">
    <citation type="submission" date="2021-01" db="EMBL/GenBank/DDBJ databases">
        <authorList>
            <person name="Corre E."/>
            <person name="Pelletier E."/>
            <person name="Niang G."/>
            <person name="Scheremetjew M."/>
            <person name="Finn R."/>
            <person name="Kale V."/>
            <person name="Holt S."/>
            <person name="Cochrane G."/>
            <person name="Meng A."/>
            <person name="Brown T."/>
            <person name="Cohen L."/>
        </authorList>
    </citation>
    <scope>NUCLEOTIDE SEQUENCE</scope>
    <source>
        <strain evidence="8">CCMP722</strain>
    </source>
</reference>
<keyword evidence="2 4" id="KW-0067">ATP-binding</keyword>
<feature type="region of interest" description="Disordered" evidence="6">
    <location>
        <begin position="168"/>
        <end position="215"/>
    </location>
</feature>
<dbReference type="SMART" id="SM00129">
    <property type="entry name" value="KISc"/>
    <property type="match status" value="1"/>
</dbReference>